<evidence type="ECO:0000313" key="4">
    <source>
        <dbReference type="EMBL" id="GAA2625772.1"/>
    </source>
</evidence>
<accession>A0ABP6CRP4</accession>
<sequence>MTDRTVPRRRRIARPDATLRGQETGAGPTVLLLHADGERRQVWTPVIDVLVGAGFRCVAYDQRGHGDSDGSPQVLASYADDVAAMLAAEPPGCVVVGASLGGLAAIAALADPAVRARVAGLVLVDIVPDLDPRRVRRFLVAAGMLDTQPDLVGDAVAQVPRLRQIVAGLDVPVLLVRGGSRSPMTGEDVDQLLRLAPHATVTRIHDAGHLIARDRPVDLAETIVAVTAGWPALALLHDLGAAQVDHPGGNLLDHLQRVHELVASWGGDRRVRLAALCHATYGTDGFPVALLPFDQRTRLRTAIGDDAEALVYLYDACDRRTTYPHLGATPLPLTDRFTGKTITLDAADLTGFALLTIANELDIARTAPLTSEARRDIRALITALAAYIPDVTAAQALTDPALL</sequence>
<evidence type="ECO:0000259" key="2">
    <source>
        <dbReference type="Pfam" id="PF12697"/>
    </source>
</evidence>
<dbReference type="Gene3D" id="3.40.50.1820">
    <property type="entry name" value="alpha/beta hydrolase"/>
    <property type="match status" value="2"/>
</dbReference>
<dbReference type="Proteomes" id="UP001501509">
    <property type="component" value="Unassembled WGS sequence"/>
</dbReference>
<dbReference type="EMBL" id="BAAATD010000012">
    <property type="protein sequence ID" value="GAA2625772.1"/>
    <property type="molecule type" value="Genomic_DNA"/>
</dbReference>
<dbReference type="Pfam" id="PF20680">
    <property type="entry name" value="DUF6817"/>
    <property type="match status" value="1"/>
</dbReference>
<dbReference type="RefSeq" id="WP_344547078.1">
    <property type="nucleotide sequence ID" value="NZ_BAAATD010000012.1"/>
</dbReference>
<feature type="domain" description="DUF6817" evidence="3">
    <location>
        <begin position="236"/>
        <end position="319"/>
    </location>
</feature>
<name>A0ABP6CRP4_9ACTN</name>
<dbReference type="GO" id="GO:0016787">
    <property type="term" value="F:hydrolase activity"/>
    <property type="evidence" value="ECO:0007669"/>
    <property type="project" value="UniProtKB-KW"/>
</dbReference>
<dbReference type="InterPro" id="IPR000073">
    <property type="entry name" value="AB_hydrolase_1"/>
</dbReference>
<reference evidence="5" key="1">
    <citation type="journal article" date="2019" name="Int. J. Syst. Evol. Microbiol.">
        <title>The Global Catalogue of Microorganisms (GCM) 10K type strain sequencing project: providing services to taxonomists for standard genome sequencing and annotation.</title>
        <authorList>
            <consortium name="The Broad Institute Genomics Platform"/>
            <consortium name="The Broad Institute Genome Sequencing Center for Infectious Disease"/>
            <person name="Wu L."/>
            <person name="Ma J."/>
        </authorList>
    </citation>
    <scope>NUCLEOTIDE SEQUENCE [LARGE SCALE GENOMIC DNA]</scope>
    <source>
        <strain evidence="5">JCM 6833</strain>
    </source>
</reference>
<dbReference type="SUPFAM" id="SSF53474">
    <property type="entry name" value="alpha/beta-Hydrolases"/>
    <property type="match status" value="1"/>
</dbReference>
<evidence type="ECO:0000313" key="5">
    <source>
        <dbReference type="Proteomes" id="UP001501509"/>
    </source>
</evidence>
<dbReference type="InterPro" id="IPR050228">
    <property type="entry name" value="Carboxylesterase_BioH"/>
</dbReference>
<dbReference type="Pfam" id="PF12697">
    <property type="entry name" value="Abhydrolase_6"/>
    <property type="match status" value="1"/>
</dbReference>
<keyword evidence="5" id="KW-1185">Reference proteome</keyword>
<feature type="domain" description="AB hydrolase-1" evidence="2">
    <location>
        <begin position="30"/>
        <end position="221"/>
    </location>
</feature>
<proteinExistence type="predicted"/>
<dbReference type="PANTHER" id="PTHR43194:SF2">
    <property type="entry name" value="PEROXISOMAL MEMBRANE PROTEIN LPX1"/>
    <property type="match status" value="1"/>
</dbReference>
<keyword evidence="4" id="KW-0378">Hydrolase</keyword>
<protein>
    <submittedName>
        <fullName evidence="4">Alpha/beta fold hydrolase</fullName>
    </submittedName>
</protein>
<dbReference type="PANTHER" id="PTHR43194">
    <property type="entry name" value="HYDROLASE ALPHA/BETA FOLD FAMILY"/>
    <property type="match status" value="1"/>
</dbReference>
<feature type="region of interest" description="Disordered" evidence="1">
    <location>
        <begin position="1"/>
        <end position="23"/>
    </location>
</feature>
<evidence type="ECO:0000256" key="1">
    <source>
        <dbReference type="SAM" id="MobiDB-lite"/>
    </source>
</evidence>
<dbReference type="InterPro" id="IPR049202">
    <property type="entry name" value="DUF6817"/>
</dbReference>
<evidence type="ECO:0000259" key="3">
    <source>
        <dbReference type="Pfam" id="PF20680"/>
    </source>
</evidence>
<organism evidence="4 5">
    <name type="scientific">Actinomadura fulvescens</name>
    <dbReference type="NCBI Taxonomy" id="46160"/>
    <lineage>
        <taxon>Bacteria</taxon>
        <taxon>Bacillati</taxon>
        <taxon>Actinomycetota</taxon>
        <taxon>Actinomycetes</taxon>
        <taxon>Streptosporangiales</taxon>
        <taxon>Thermomonosporaceae</taxon>
        <taxon>Actinomadura</taxon>
    </lineage>
</organism>
<comment type="caution">
    <text evidence="4">The sequence shown here is derived from an EMBL/GenBank/DDBJ whole genome shotgun (WGS) entry which is preliminary data.</text>
</comment>
<dbReference type="InterPro" id="IPR029058">
    <property type="entry name" value="AB_hydrolase_fold"/>
</dbReference>
<gene>
    <name evidence="4" type="ORF">GCM10010411_73220</name>
</gene>